<evidence type="ECO:0000256" key="6">
    <source>
        <dbReference type="ARBA" id="ARBA00022989"/>
    </source>
</evidence>
<feature type="transmembrane region" description="Helical" evidence="9">
    <location>
        <begin position="39"/>
        <end position="57"/>
    </location>
</feature>
<dbReference type="PANTHER" id="PTHR33778">
    <property type="entry name" value="PROTEIN MGTC"/>
    <property type="match status" value="1"/>
</dbReference>
<keyword evidence="4" id="KW-1003">Cell membrane</keyword>
<dbReference type="EMBL" id="BMKS01000017">
    <property type="protein sequence ID" value="GGG47992.1"/>
    <property type="molecule type" value="Genomic_DNA"/>
</dbReference>
<comment type="caution">
    <text evidence="12">The sequence shown here is derived from an EMBL/GenBank/DDBJ whole genome shotgun (WGS) entry which is preliminary data.</text>
</comment>
<dbReference type="Gene3D" id="3.30.70.260">
    <property type="match status" value="1"/>
</dbReference>
<evidence type="ECO:0000256" key="5">
    <source>
        <dbReference type="ARBA" id="ARBA00022692"/>
    </source>
</evidence>
<dbReference type="InterPro" id="IPR048640">
    <property type="entry name" value="MgtC-like_C"/>
</dbReference>
<feature type="transmembrane region" description="Helical" evidence="9">
    <location>
        <begin position="101"/>
        <end position="128"/>
    </location>
</feature>
<evidence type="ECO:0000313" key="12">
    <source>
        <dbReference type="EMBL" id="GGG47992.1"/>
    </source>
</evidence>
<dbReference type="PRINTS" id="PR01837">
    <property type="entry name" value="MGTCSAPBPROT"/>
</dbReference>
<dbReference type="InterPro" id="IPR049177">
    <property type="entry name" value="MgtC_SapB_SrpB_YhiD_N"/>
</dbReference>
<proteinExistence type="inferred from homology"/>
<dbReference type="AlphaFoldDB" id="A0A8J3ECN2"/>
<evidence type="ECO:0000256" key="9">
    <source>
        <dbReference type="RuleBase" id="RU365041"/>
    </source>
</evidence>
<evidence type="ECO:0000256" key="3">
    <source>
        <dbReference type="ARBA" id="ARBA00013833"/>
    </source>
</evidence>
<name>A0A8J3ECN2_9PROT</name>
<gene>
    <name evidence="12" type="primary">mgtC</name>
    <name evidence="12" type="ORF">GCM10010964_39210</name>
</gene>
<dbReference type="Pfam" id="PF02308">
    <property type="entry name" value="MgtC"/>
    <property type="match status" value="1"/>
</dbReference>
<dbReference type="RefSeq" id="WP_188903350.1">
    <property type="nucleotide sequence ID" value="NZ_BMKS01000017.1"/>
</dbReference>
<dbReference type="InterPro" id="IPR003416">
    <property type="entry name" value="MgtC/SapB/SrpB/YhiD_fam"/>
</dbReference>
<evidence type="ECO:0000313" key="13">
    <source>
        <dbReference type="Proteomes" id="UP000597507"/>
    </source>
</evidence>
<comment type="subcellular location">
    <subcellularLocation>
        <location evidence="9">Cell inner membrane</location>
        <topology evidence="9">Multi-pass membrane protein</topology>
    </subcellularLocation>
    <subcellularLocation>
        <location evidence="1">Cell membrane</location>
        <topology evidence="1">Multi-pass membrane protein</topology>
    </subcellularLocation>
</comment>
<evidence type="ECO:0000256" key="4">
    <source>
        <dbReference type="ARBA" id="ARBA00022475"/>
    </source>
</evidence>
<evidence type="ECO:0000259" key="11">
    <source>
        <dbReference type="Pfam" id="PF21770"/>
    </source>
</evidence>
<evidence type="ECO:0000259" key="10">
    <source>
        <dbReference type="Pfam" id="PF02308"/>
    </source>
</evidence>
<evidence type="ECO:0000256" key="8">
    <source>
        <dbReference type="ARBA" id="ARBA00025369"/>
    </source>
</evidence>
<evidence type="ECO:0000256" key="2">
    <source>
        <dbReference type="ARBA" id="ARBA00009298"/>
    </source>
</evidence>
<dbReference type="Proteomes" id="UP000597507">
    <property type="component" value="Unassembled WGS sequence"/>
</dbReference>
<protein>
    <recommendedName>
        <fullName evidence="3 9">Protein MgtC</fullName>
    </recommendedName>
</protein>
<keyword evidence="13" id="KW-1185">Reference proteome</keyword>
<keyword evidence="6 9" id="KW-1133">Transmembrane helix</keyword>
<sequence>MAIGLGESAVNLLAAAGLGAAIGVERQWRQRLAGLRTNALVALGAAGFVVSSQLVPGEVSPTRVAAQIVSGIGFLGAGVIFREGADVKGLNTAATLWCAAGVGMLAGFGALLHASLLAALVLAVHLLLRPLVRALKRRIAPAASRRDEAAEAEQRYAVSIVCRAAEAARVRAALVQDVAASAAPALRLTRLESAVIRDTNSVEVQAGLAAPARADAALERVVGRLGLDPGVTAVRWRAEAETATD</sequence>
<comment type="function">
    <text evidence="8">Virulence factor required for growth in low Mg(2+) medium and for intramacrophage survival. May be involved in regulating membrane potential by activating Na(+)/K(+)-ATPase.</text>
</comment>
<organism evidence="12 13">
    <name type="scientific">Caldovatus sediminis</name>
    <dbReference type="NCBI Taxonomy" id="2041189"/>
    <lineage>
        <taxon>Bacteria</taxon>
        <taxon>Pseudomonadati</taxon>
        <taxon>Pseudomonadota</taxon>
        <taxon>Alphaproteobacteria</taxon>
        <taxon>Acetobacterales</taxon>
        <taxon>Roseomonadaceae</taxon>
        <taxon>Caldovatus</taxon>
    </lineage>
</organism>
<dbReference type="Pfam" id="PF21770">
    <property type="entry name" value="MgtC_SapB_C"/>
    <property type="match status" value="1"/>
</dbReference>
<evidence type="ECO:0000256" key="7">
    <source>
        <dbReference type="ARBA" id="ARBA00023136"/>
    </source>
</evidence>
<accession>A0A8J3ECN2</accession>
<keyword evidence="9" id="KW-0997">Cell inner membrane</keyword>
<feature type="domain" description="MgtC-like C-terminal" evidence="11">
    <location>
        <begin position="156"/>
        <end position="236"/>
    </location>
</feature>
<reference evidence="12 13" key="1">
    <citation type="journal article" date="2014" name="Int. J. Syst. Evol. Microbiol.">
        <title>Complete genome sequence of Corynebacterium casei LMG S-19264T (=DSM 44701T), isolated from a smear-ripened cheese.</title>
        <authorList>
            <consortium name="US DOE Joint Genome Institute (JGI-PGF)"/>
            <person name="Walter F."/>
            <person name="Albersmeier A."/>
            <person name="Kalinowski J."/>
            <person name="Ruckert C."/>
        </authorList>
    </citation>
    <scope>NUCLEOTIDE SEQUENCE [LARGE SCALE GENOMIC DNA]</scope>
    <source>
        <strain evidence="12 13">CGMCC 1.16330</strain>
    </source>
</reference>
<feature type="transmembrane region" description="Helical" evidence="9">
    <location>
        <begin position="64"/>
        <end position="81"/>
    </location>
</feature>
<dbReference type="PANTHER" id="PTHR33778:SF3">
    <property type="entry name" value="PROTEIN MGTC"/>
    <property type="match status" value="1"/>
</dbReference>
<feature type="domain" description="MgtC/SapB/SrpB/YhiD N-terminal" evidence="10">
    <location>
        <begin position="12"/>
        <end position="133"/>
    </location>
</feature>
<dbReference type="GO" id="GO:0005886">
    <property type="term" value="C:plasma membrane"/>
    <property type="evidence" value="ECO:0007669"/>
    <property type="project" value="UniProtKB-SubCell"/>
</dbReference>
<keyword evidence="7 9" id="KW-0472">Membrane</keyword>
<comment type="similarity">
    <text evidence="2 9">Belongs to the MgtC/SapB family.</text>
</comment>
<keyword evidence="5 9" id="KW-0812">Transmembrane</keyword>
<evidence type="ECO:0000256" key="1">
    <source>
        <dbReference type="ARBA" id="ARBA00004651"/>
    </source>
</evidence>